<dbReference type="HOGENOM" id="CLU_130902_0_0_1"/>
<dbReference type="AlphaFoldDB" id="A0A0D2FUJ6"/>
<dbReference type="SUPFAM" id="SSF54909">
    <property type="entry name" value="Dimeric alpha+beta barrel"/>
    <property type="match status" value="1"/>
</dbReference>
<dbReference type="PANTHER" id="PTHR35174:SF4">
    <property type="entry name" value="BLL7163 PROTEIN"/>
    <property type="match status" value="1"/>
</dbReference>
<accession>A0A0D2FUJ6</accession>
<evidence type="ECO:0000313" key="4">
    <source>
        <dbReference type="Proteomes" id="UP000054266"/>
    </source>
</evidence>
<protein>
    <recommendedName>
        <fullName evidence="2">YCII-related domain-containing protein</fullName>
    </recommendedName>
</protein>
<organism evidence="3 4">
    <name type="scientific">Phialophora macrospora</name>
    <dbReference type="NCBI Taxonomy" id="1851006"/>
    <lineage>
        <taxon>Eukaryota</taxon>
        <taxon>Fungi</taxon>
        <taxon>Dikarya</taxon>
        <taxon>Ascomycota</taxon>
        <taxon>Pezizomycotina</taxon>
        <taxon>Eurotiomycetes</taxon>
        <taxon>Chaetothyriomycetidae</taxon>
        <taxon>Chaetothyriales</taxon>
        <taxon>Herpotrichiellaceae</taxon>
        <taxon>Phialophora</taxon>
    </lineage>
</organism>
<dbReference type="PANTHER" id="PTHR35174">
    <property type="entry name" value="BLL7171 PROTEIN-RELATED"/>
    <property type="match status" value="1"/>
</dbReference>
<dbReference type="Pfam" id="PF03795">
    <property type="entry name" value="YCII"/>
    <property type="match status" value="1"/>
</dbReference>
<evidence type="ECO:0000313" key="3">
    <source>
        <dbReference type="EMBL" id="KIW63744.1"/>
    </source>
</evidence>
<evidence type="ECO:0000259" key="2">
    <source>
        <dbReference type="Pfam" id="PF03795"/>
    </source>
</evidence>
<dbReference type="STRING" id="5601.A0A0D2FUJ6"/>
<dbReference type="InterPro" id="IPR011008">
    <property type="entry name" value="Dimeric_a/b-barrel"/>
</dbReference>
<gene>
    <name evidence="3" type="ORF">PV04_08723</name>
</gene>
<evidence type="ECO:0000256" key="1">
    <source>
        <dbReference type="SAM" id="MobiDB-lite"/>
    </source>
</evidence>
<feature type="domain" description="YCII-related" evidence="2">
    <location>
        <begin position="4"/>
        <end position="113"/>
    </location>
</feature>
<reference evidence="3 4" key="1">
    <citation type="submission" date="2015-01" db="EMBL/GenBank/DDBJ databases">
        <title>The Genome Sequence of Capronia semiimmersa CBS27337.</title>
        <authorList>
            <consortium name="The Broad Institute Genomics Platform"/>
            <person name="Cuomo C."/>
            <person name="de Hoog S."/>
            <person name="Gorbushina A."/>
            <person name="Stielow B."/>
            <person name="Teixiera M."/>
            <person name="Abouelleil A."/>
            <person name="Chapman S.B."/>
            <person name="Priest M."/>
            <person name="Young S.K."/>
            <person name="Wortman J."/>
            <person name="Nusbaum C."/>
            <person name="Birren B."/>
        </authorList>
    </citation>
    <scope>NUCLEOTIDE SEQUENCE [LARGE SCALE GENOMIC DNA]</scope>
    <source>
        <strain evidence="3 4">CBS 27337</strain>
    </source>
</reference>
<feature type="region of interest" description="Disordered" evidence="1">
    <location>
        <begin position="118"/>
        <end position="143"/>
    </location>
</feature>
<keyword evidence="4" id="KW-1185">Reference proteome</keyword>
<proteinExistence type="predicted"/>
<sequence>MPKFVVLVHASKESEAGQMPTTEELAEMGAFNKPAVDAGIILSADGFLPSSTGARVTFHDGGIAEPTVTRGPFALENLVAGYWVVQFGSLDEVVEWAKKIPFKKGGSVQIRRVAGPEDFGDALTPEIKQQEEEMRKTVEGRKK</sequence>
<name>A0A0D2FUJ6_9EURO</name>
<dbReference type="InterPro" id="IPR005545">
    <property type="entry name" value="YCII"/>
</dbReference>
<dbReference type="EMBL" id="KN846961">
    <property type="protein sequence ID" value="KIW63744.1"/>
    <property type="molecule type" value="Genomic_DNA"/>
</dbReference>
<dbReference type="Proteomes" id="UP000054266">
    <property type="component" value="Unassembled WGS sequence"/>
</dbReference>
<dbReference type="Gene3D" id="3.30.70.1060">
    <property type="entry name" value="Dimeric alpha+beta barrel"/>
    <property type="match status" value="1"/>
</dbReference>
<feature type="compositionally biased region" description="Basic and acidic residues" evidence="1">
    <location>
        <begin position="128"/>
        <end position="143"/>
    </location>
</feature>